<reference evidence="1 2" key="1">
    <citation type="submission" date="2018-09" db="EMBL/GenBank/DDBJ databases">
        <title>The draft genome of Acinetobacter spp. strains.</title>
        <authorList>
            <person name="Qin J."/>
            <person name="Feng Y."/>
            <person name="Zong Z."/>
        </authorList>
    </citation>
    <scope>NUCLEOTIDE SEQUENCE [LARGE SCALE GENOMIC DNA]</scope>
    <source>
        <strain evidence="1 2">WCHAc060012</strain>
    </source>
</reference>
<dbReference type="RefSeq" id="WP_120401416.1">
    <property type="nucleotide sequence ID" value="NZ_RAXV01000003.1"/>
</dbReference>
<accession>A0A3A8EHX7</accession>
<dbReference type="EMBL" id="RAXV01000003">
    <property type="protein sequence ID" value="RKG33759.1"/>
    <property type="molecule type" value="Genomic_DNA"/>
</dbReference>
<evidence type="ECO:0000313" key="2">
    <source>
        <dbReference type="Proteomes" id="UP000282388"/>
    </source>
</evidence>
<sequence length="126" mass="14666">MKIIYGLLSLLILNGCSSKCDNGCFILNGEKLSFVDAEMLVSQCDHFRTNFFSRQAVSLSYREIADRTNNDPNTPLMSTYMSYMSISESPLIYDRKEKNPYIKHNQIIQACVQLRRDFNTDRFWTN</sequence>
<protein>
    <submittedName>
        <fullName evidence="1">Uncharacterized protein</fullName>
    </submittedName>
</protein>
<name>A0A3A8EHX7_9GAMM</name>
<dbReference type="OrthoDB" id="9868457at2"/>
<dbReference type="AlphaFoldDB" id="A0A3A8EHX7"/>
<dbReference type="Proteomes" id="UP000282388">
    <property type="component" value="Unassembled WGS sequence"/>
</dbReference>
<proteinExistence type="predicted"/>
<keyword evidence="2" id="KW-1185">Reference proteome</keyword>
<comment type="caution">
    <text evidence="1">The sequence shown here is derived from an EMBL/GenBank/DDBJ whole genome shotgun (WGS) entry which is preliminary data.</text>
</comment>
<organism evidence="1 2">
    <name type="scientific">Acinetobacter tianfuensis</name>
    <dbReference type="NCBI Taxonomy" id="2419603"/>
    <lineage>
        <taxon>Bacteria</taxon>
        <taxon>Pseudomonadati</taxon>
        <taxon>Pseudomonadota</taxon>
        <taxon>Gammaproteobacteria</taxon>
        <taxon>Moraxellales</taxon>
        <taxon>Moraxellaceae</taxon>
        <taxon>Acinetobacter</taxon>
    </lineage>
</organism>
<evidence type="ECO:0000313" key="1">
    <source>
        <dbReference type="EMBL" id="RKG33759.1"/>
    </source>
</evidence>
<gene>
    <name evidence="1" type="ORF">D7V32_02885</name>
</gene>